<reference evidence="2 3" key="1">
    <citation type="journal article" date="2015" name="Stand. Genomic Sci.">
        <title>Genomic Encyclopedia of Bacterial and Archaeal Type Strains, Phase III: the genomes of soil and plant-associated and newly described type strains.</title>
        <authorList>
            <person name="Whitman W.B."/>
            <person name="Woyke T."/>
            <person name="Klenk H.P."/>
            <person name="Zhou Y."/>
            <person name="Lilburn T.G."/>
            <person name="Beck B.J."/>
            <person name="De Vos P."/>
            <person name="Vandamme P."/>
            <person name="Eisen J.A."/>
            <person name="Garrity G."/>
            <person name="Hugenholtz P."/>
            <person name="Kyrpides N.C."/>
        </authorList>
    </citation>
    <scope>NUCLEOTIDE SEQUENCE [LARGE SCALE GENOMIC DNA]</scope>
    <source>
        <strain evidence="2 3">CGMCC 1.10821</strain>
    </source>
</reference>
<feature type="compositionally biased region" description="Basic and acidic residues" evidence="1">
    <location>
        <begin position="65"/>
        <end position="77"/>
    </location>
</feature>
<dbReference type="RefSeq" id="WP_144899941.1">
    <property type="nucleotide sequence ID" value="NZ_VLKN01000005.1"/>
</dbReference>
<sequence length="139" mass="14693">MIRSGCHRLPLALRVFVLGLLAFGLVTKPVLASIGELHEFAHDSTQTHALAGHEDHAQAAADASTDDRPHDEHPQEERGTDALHALVHFVHCCGQTPLASLPALAIMATPPASGTLLMSAPQMPPQALSLAPFRPPIAV</sequence>
<dbReference type="Proteomes" id="UP000315167">
    <property type="component" value="Unassembled WGS sequence"/>
</dbReference>
<evidence type="ECO:0000313" key="2">
    <source>
        <dbReference type="EMBL" id="TWI01896.1"/>
    </source>
</evidence>
<proteinExistence type="predicted"/>
<dbReference type="AlphaFoldDB" id="A0A562L2Z4"/>
<evidence type="ECO:0000313" key="3">
    <source>
        <dbReference type="Proteomes" id="UP000315167"/>
    </source>
</evidence>
<name>A0A562L2Z4_9GAMM</name>
<evidence type="ECO:0000256" key="1">
    <source>
        <dbReference type="SAM" id="MobiDB-lite"/>
    </source>
</evidence>
<comment type="caution">
    <text evidence="2">The sequence shown here is derived from an EMBL/GenBank/DDBJ whole genome shotgun (WGS) entry which is preliminary data.</text>
</comment>
<protein>
    <submittedName>
        <fullName evidence="2">Uncharacterized protein</fullName>
    </submittedName>
</protein>
<keyword evidence="3" id="KW-1185">Reference proteome</keyword>
<dbReference type="OrthoDB" id="5974854at2"/>
<dbReference type="EMBL" id="VLKN01000005">
    <property type="protein sequence ID" value="TWI01896.1"/>
    <property type="molecule type" value="Genomic_DNA"/>
</dbReference>
<gene>
    <name evidence="2" type="ORF">IP90_02456</name>
</gene>
<accession>A0A562L2Z4</accession>
<feature type="region of interest" description="Disordered" evidence="1">
    <location>
        <begin position="53"/>
        <end position="77"/>
    </location>
</feature>
<organism evidence="2 3">
    <name type="scientific">Luteimonas cucumeris</name>
    <dbReference type="NCBI Taxonomy" id="985012"/>
    <lineage>
        <taxon>Bacteria</taxon>
        <taxon>Pseudomonadati</taxon>
        <taxon>Pseudomonadota</taxon>
        <taxon>Gammaproteobacteria</taxon>
        <taxon>Lysobacterales</taxon>
        <taxon>Lysobacteraceae</taxon>
        <taxon>Luteimonas</taxon>
    </lineage>
</organism>